<feature type="transmembrane region" description="Helical" evidence="1">
    <location>
        <begin position="131"/>
        <end position="149"/>
    </location>
</feature>
<keyword evidence="1" id="KW-0812">Transmembrane</keyword>
<dbReference type="Pfam" id="PF04332">
    <property type="entry name" value="DUF475"/>
    <property type="match status" value="1"/>
</dbReference>
<feature type="transmembrane region" description="Helical" evidence="1">
    <location>
        <begin position="296"/>
        <end position="315"/>
    </location>
</feature>
<dbReference type="AlphaFoldDB" id="A0A6S4GSH1"/>
<feature type="transmembrane region" description="Helical" evidence="1">
    <location>
        <begin position="74"/>
        <end position="99"/>
    </location>
</feature>
<dbReference type="InterPro" id="IPR007427">
    <property type="entry name" value="DUF475"/>
</dbReference>
<feature type="transmembrane region" description="Helical" evidence="1">
    <location>
        <begin position="37"/>
        <end position="54"/>
    </location>
</feature>
<sequence length="374" mass="41425">MIMKHLLHSHHPFRIFWFSVLLTMALGGLIFTQMGLNGLWLFAILVILEVTFSFDNAVINSKVLAGMGQVWQKIFLTVGIFVAVFVVRFILPIVIVMIASGHGFMEVVDLALHKPTEYGQILHEASPMIDAFGGAFLIMIGLSYFIDYNKRIHWMRHVEPWMAKAGRFENFKVCIMLSVAAVLYFTVDAPHKSLVLISAVLGIMLHIGLELFGSFFHEDSAKSIKIKTGWAAFASLLYLEVLDASFSFDGVIGAFAITNSVLLIVAGLGAGAIWVRSLTVYLLRTGALSKYKYLENGAHWAIMALGMMMIAKLFQLELPEWATGGLGLLFVSLAVGSSILEMRSINLQEAAMTKLHQAEQKIKNGASKIVPKKR</sequence>
<dbReference type="Proteomes" id="UP000030902">
    <property type="component" value="Chromosome"/>
</dbReference>
<gene>
    <name evidence="2" type="ORF">TM7x_01280</name>
</gene>
<keyword evidence="1" id="KW-0472">Membrane</keyword>
<feature type="transmembrane region" description="Helical" evidence="1">
    <location>
        <begin position="321"/>
        <end position="340"/>
    </location>
</feature>
<reference evidence="2 3" key="1">
    <citation type="journal article" date="2015" name="Proc. Natl. Acad. Sci. U.S.A.">
        <title>Cultivation of a human-associated TM7 phylotype reveals a reduced genome and epibiotic parasitic lifestyle.</title>
        <authorList>
            <person name="He X."/>
            <person name="McLean J.S."/>
            <person name="Edlund A."/>
            <person name="Yooseph S."/>
            <person name="Hall A.P."/>
            <person name="Liu S.Y."/>
            <person name="Dorrestein P.C."/>
            <person name="Esquenazi E."/>
            <person name="Hunter R.C."/>
            <person name="Cheng G."/>
            <person name="Nelson K.E."/>
            <person name="Lux R."/>
            <person name="Shi W."/>
        </authorList>
    </citation>
    <scope>NUCLEOTIDE SEQUENCE [LARGE SCALE GENOMIC DNA]</scope>
    <source>
        <strain evidence="2 3">TM7x</strain>
    </source>
</reference>
<name>A0A6S4GSH1_9BACT</name>
<proteinExistence type="predicted"/>
<accession>A0A6S4GSH1</accession>
<protein>
    <recommendedName>
        <fullName evidence="4">Integral membrane protein</fullName>
    </recommendedName>
</protein>
<evidence type="ECO:0000256" key="1">
    <source>
        <dbReference type="SAM" id="Phobius"/>
    </source>
</evidence>
<evidence type="ECO:0000313" key="3">
    <source>
        <dbReference type="Proteomes" id="UP000030902"/>
    </source>
</evidence>
<keyword evidence="1" id="KW-1133">Transmembrane helix</keyword>
<feature type="transmembrane region" description="Helical" evidence="1">
    <location>
        <begin position="170"/>
        <end position="187"/>
    </location>
</feature>
<dbReference type="EMBL" id="CP007496">
    <property type="protein sequence ID" value="AJA06394.1"/>
    <property type="molecule type" value="Genomic_DNA"/>
</dbReference>
<organism evidence="2 3">
    <name type="scientific">Candidatus Nanosynbacter lyticus</name>
    <dbReference type="NCBI Taxonomy" id="2093824"/>
    <lineage>
        <taxon>Bacteria</taxon>
        <taxon>Candidatus Saccharimonadota</taxon>
        <taxon>Candidatus Saccharimonadia</taxon>
        <taxon>Candidatus Nanosynbacterales</taxon>
        <taxon>Candidatus Nanosynbacteraceae</taxon>
        <taxon>Candidatus Nanosynbacter</taxon>
    </lineage>
</organism>
<dbReference type="KEGG" id="sox:TM7x_01280"/>
<feature type="transmembrane region" description="Helical" evidence="1">
    <location>
        <begin position="252"/>
        <end position="275"/>
    </location>
</feature>
<dbReference type="PANTHER" id="PTHR30238:SF4">
    <property type="entry name" value="SLL1022 PROTEIN"/>
    <property type="match status" value="1"/>
</dbReference>
<feature type="transmembrane region" description="Helical" evidence="1">
    <location>
        <begin position="12"/>
        <end position="31"/>
    </location>
</feature>
<dbReference type="PANTHER" id="PTHR30238">
    <property type="entry name" value="MEMBRANE BOUND PREDICTED REDOX MODULATOR"/>
    <property type="match status" value="1"/>
</dbReference>
<feature type="transmembrane region" description="Helical" evidence="1">
    <location>
        <begin position="193"/>
        <end position="216"/>
    </location>
</feature>
<evidence type="ECO:0000313" key="2">
    <source>
        <dbReference type="EMBL" id="AJA06394.1"/>
    </source>
</evidence>
<keyword evidence="3" id="KW-1185">Reference proteome</keyword>
<evidence type="ECO:0008006" key="4">
    <source>
        <dbReference type="Google" id="ProtNLM"/>
    </source>
</evidence>
<feature type="transmembrane region" description="Helical" evidence="1">
    <location>
        <begin position="228"/>
        <end position="246"/>
    </location>
</feature>